<dbReference type="NCBIfam" id="TIGR02339">
    <property type="entry name" value="thermosome_arch"/>
    <property type="match status" value="1"/>
</dbReference>
<comment type="similarity">
    <text evidence="1 5">Belongs to the TCP-1 chaperonin family.</text>
</comment>
<dbReference type="Pfam" id="PF00118">
    <property type="entry name" value="Cpn60_TCP1"/>
    <property type="match status" value="1"/>
</dbReference>
<keyword evidence="3 5" id="KW-0067">ATP-binding</keyword>
<organism evidence="7 8">
    <name type="scientific">candidate division MSBL1 archaeon SCGC-AAA259E17</name>
    <dbReference type="NCBI Taxonomy" id="1698263"/>
    <lineage>
        <taxon>Archaea</taxon>
        <taxon>Methanobacteriati</taxon>
        <taxon>Methanobacteriota</taxon>
        <taxon>candidate division MSBL1</taxon>
    </lineage>
</organism>
<accession>A0A133UCE9</accession>
<keyword evidence="2 5" id="KW-0547">Nucleotide-binding</keyword>
<dbReference type="CDD" id="cd03343">
    <property type="entry name" value="cpn60"/>
    <property type="match status" value="1"/>
</dbReference>
<proteinExistence type="inferred from homology"/>
<dbReference type="Gene3D" id="3.30.260.10">
    <property type="entry name" value="TCP-1-like chaperonin intermediate domain"/>
    <property type="match status" value="1"/>
</dbReference>
<dbReference type="GO" id="GO:0140662">
    <property type="term" value="F:ATP-dependent protein folding chaperone"/>
    <property type="evidence" value="ECO:0007669"/>
    <property type="project" value="InterPro"/>
</dbReference>
<dbReference type="PROSITE" id="PS00751">
    <property type="entry name" value="TCP1_2"/>
    <property type="match status" value="1"/>
</dbReference>
<dbReference type="InterPro" id="IPR027413">
    <property type="entry name" value="GROEL-like_equatorial_sf"/>
</dbReference>
<evidence type="ECO:0000256" key="6">
    <source>
        <dbReference type="SAM" id="MobiDB-lite"/>
    </source>
</evidence>
<dbReference type="Gene3D" id="1.10.560.10">
    <property type="entry name" value="GroEL-like equatorial domain"/>
    <property type="match status" value="1"/>
</dbReference>
<dbReference type="Proteomes" id="UP000070373">
    <property type="component" value="Unassembled WGS sequence"/>
</dbReference>
<evidence type="ECO:0000256" key="5">
    <source>
        <dbReference type="RuleBase" id="RU004187"/>
    </source>
</evidence>
<comment type="caution">
    <text evidence="7">The sequence shown here is derived from an EMBL/GenBank/DDBJ whole genome shotgun (WGS) entry which is preliminary data.</text>
</comment>
<evidence type="ECO:0000313" key="7">
    <source>
        <dbReference type="EMBL" id="KXA91810.1"/>
    </source>
</evidence>
<dbReference type="SUPFAM" id="SSF48592">
    <property type="entry name" value="GroEL equatorial domain-like"/>
    <property type="match status" value="1"/>
</dbReference>
<feature type="region of interest" description="Disordered" evidence="6">
    <location>
        <begin position="1"/>
        <end position="28"/>
    </location>
</feature>
<dbReference type="SUPFAM" id="SSF52029">
    <property type="entry name" value="GroEL apical domain-like"/>
    <property type="match status" value="1"/>
</dbReference>
<dbReference type="GO" id="GO:0016887">
    <property type="term" value="F:ATP hydrolysis activity"/>
    <property type="evidence" value="ECO:0007669"/>
    <property type="project" value="InterPro"/>
</dbReference>
<dbReference type="NCBIfam" id="NF041082">
    <property type="entry name" value="thermosome_alpha"/>
    <property type="match status" value="1"/>
</dbReference>
<name>A0A133UCE9_9EURY</name>
<keyword evidence="8" id="KW-1185">Reference proteome</keyword>
<sequence length="545" mass="57663">MPNGQGARPIFVLSEGTERQKGKDAQESNIRAGKVIGDSVRSTLGPKGMDKMLVDSLGDVVITNDGATILDEMDVEHPGAEMVIEVAETQEDEVGDGTTTAVVLAADLLDEASDLLDKDIHSSIVASGYSIAAAKAPGFLEEMAEDISIEDEDMLRQVATTAMTGKKVEANVEPLSDLAVEAVKQVAEETRDGYTVDLDDIGVETKEGGSVDDSYMVNGLVLDEEIDHPNMPRKVENARIALLNEAIEVKETEADSEISVSSPEEMQKFMEYEEEELRKMVDKVDEVGANVVISGEDIDDMAQHFLAQRGMLAVSNLGSSDMEKLANASRGNLTNSIDDLASEDLGKAGLVEERKIAGDEMTFVEECENPKAVSVLVRGGTEHIVDEAERSLEDAINVIVASVESGKVVPGGGASEIELSMKIADYADSVRGKEALAVQAFADAVESIARSLAENAGLDPIDTIVDLRSKHEENGVEQGLDVYDGNVKDMIGEGVIEPLPIKTQAVASGAEAATMILRVDDVISAEEGEAPAGGEGAPGGMPGGM</sequence>
<evidence type="ECO:0000313" key="8">
    <source>
        <dbReference type="Proteomes" id="UP000070373"/>
    </source>
</evidence>
<dbReference type="InterPro" id="IPR002194">
    <property type="entry name" value="Chaperonin_TCP-1_CS"/>
</dbReference>
<dbReference type="InterPro" id="IPR053374">
    <property type="entry name" value="TCP-1_chaperonin"/>
</dbReference>
<dbReference type="GO" id="GO:0005524">
    <property type="term" value="F:ATP binding"/>
    <property type="evidence" value="ECO:0007669"/>
    <property type="project" value="UniProtKB-KW"/>
</dbReference>
<dbReference type="PROSITE" id="PS00995">
    <property type="entry name" value="TCP1_3"/>
    <property type="match status" value="1"/>
</dbReference>
<protein>
    <submittedName>
        <fullName evidence="7">Thermosome subunit</fullName>
    </submittedName>
</protein>
<dbReference type="PRINTS" id="PR00304">
    <property type="entry name" value="TCOMPLEXTCP1"/>
</dbReference>
<evidence type="ECO:0000256" key="1">
    <source>
        <dbReference type="ARBA" id="ARBA00008020"/>
    </source>
</evidence>
<evidence type="ECO:0000256" key="2">
    <source>
        <dbReference type="ARBA" id="ARBA00022741"/>
    </source>
</evidence>
<dbReference type="InterPro" id="IPR017998">
    <property type="entry name" value="Chaperone_TCP-1"/>
</dbReference>
<gene>
    <name evidence="7" type="ORF">AKJ64_04485</name>
</gene>
<dbReference type="NCBIfam" id="NF041083">
    <property type="entry name" value="thermosome_beta"/>
    <property type="match status" value="1"/>
</dbReference>
<keyword evidence="4 5" id="KW-0143">Chaperone</keyword>
<dbReference type="SUPFAM" id="SSF54849">
    <property type="entry name" value="GroEL-intermediate domain like"/>
    <property type="match status" value="1"/>
</dbReference>
<dbReference type="InterPro" id="IPR002423">
    <property type="entry name" value="Cpn60/GroEL/TCP-1"/>
</dbReference>
<dbReference type="PATRIC" id="fig|1698263.3.peg.1374"/>
<dbReference type="InterPro" id="IPR027409">
    <property type="entry name" value="GroEL-like_apical_dom_sf"/>
</dbReference>
<dbReference type="AlphaFoldDB" id="A0A133UCE9"/>
<feature type="compositionally biased region" description="Basic and acidic residues" evidence="6">
    <location>
        <begin position="16"/>
        <end position="26"/>
    </location>
</feature>
<dbReference type="PANTHER" id="PTHR11353">
    <property type="entry name" value="CHAPERONIN"/>
    <property type="match status" value="1"/>
</dbReference>
<dbReference type="InterPro" id="IPR027410">
    <property type="entry name" value="TCP-1-like_intermed_sf"/>
</dbReference>
<dbReference type="Gene3D" id="3.50.7.10">
    <property type="entry name" value="GroEL"/>
    <property type="match status" value="1"/>
</dbReference>
<dbReference type="EMBL" id="LHXN01000099">
    <property type="protein sequence ID" value="KXA91810.1"/>
    <property type="molecule type" value="Genomic_DNA"/>
</dbReference>
<evidence type="ECO:0000256" key="4">
    <source>
        <dbReference type="ARBA" id="ARBA00023186"/>
    </source>
</evidence>
<evidence type="ECO:0000256" key="3">
    <source>
        <dbReference type="ARBA" id="ARBA00022840"/>
    </source>
</evidence>
<dbReference type="GO" id="GO:0051082">
    <property type="term" value="F:unfolded protein binding"/>
    <property type="evidence" value="ECO:0007669"/>
    <property type="project" value="InterPro"/>
</dbReference>
<dbReference type="InterPro" id="IPR012714">
    <property type="entry name" value="Thermosome_arc"/>
</dbReference>
<dbReference type="PROSITE" id="PS00750">
    <property type="entry name" value="TCP1_1"/>
    <property type="match status" value="1"/>
</dbReference>
<dbReference type="InterPro" id="IPR054827">
    <property type="entry name" value="thermosome_alpha"/>
</dbReference>
<reference evidence="7 8" key="1">
    <citation type="journal article" date="2016" name="Sci. Rep.">
        <title>Metabolic traits of an uncultured archaeal lineage -MSBL1- from brine pools of the Red Sea.</title>
        <authorList>
            <person name="Mwirichia R."/>
            <person name="Alam I."/>
            <person name="Rashid M."/>
            <person name="Vinu M."/>
            <person name="Ba-Alawi W."/>
            <person name="Anthony Kamau A."/>
            <person name="Kamanda Ngugi D."/>
            <person name="Goker M."/>
            <person name="Klenk H.P."/>
            <person name="Bajic V."/>
            <person name="Stingl U."/>
        </authorList>
    </citation>
    <scope>NUCLEOTIDE SEQUENCE [LARGE SCALE GENOMIC DNA]</scope>
    <source>
        <strain evidence="7">SCGC-AAA259E17</strain>
    </source>
</reference>